<reference evidence="1" key="1">
    <citation type="submission" date="2023-03" db="EMBL/GenBank/DDBJ databases">
        <title>Massive genome expansion in bonnet fungi (Mycena s.s.) driven by repeated elements and novel gene families across ecological guilds.</title>
        <authorList>
            <consortium name="Lawrence Berkeley National Laboratory"/>
            <person name="Harder C.B."/>
            <person name="Miyauchi S."/>
            <person name="Viragh M."/>
            <person name="Kuo A."/>
            <person name="Thoen E."/>
            <person name="Andreopoulos B."/>
            <person name="Lu D."/>
            <person name="Skrede I."/>
            <person name="Drula E."/>
            <person name="Henrissat B."/>
            <person name="Morin E."/>
            <person name="Kohler A."/>
            <person name="Barry K."/>
            <person name="LaButti K."/>
            <person name="Morin E."/>
            <person name="Salamov A."/>
            <person name="Lipzen A."/>
            <person name="Mereny Z."/>
            <person name="Hegedus B."/>
            <person name="Baldrian P."/>
            <person name="Stursova M."/>
            <person name="Weitz H."/>
            <person name="Taylor A."/>
            <person name="Grigoriev I.V."/>
            <person name="Nagy L.G."/>
            <person name="Martin F."/>
            <person name="Kauserud H."/>
        </authorList>
    </citation>
    <scope>NUCLEOTIDE SEQUENCE</scope>
    <source>
        <strain evidence="1">CBHHK067</strain>
    </source>
</reference>
<dbReference type="SUPFAM" id="SSF53098">
    <property type="entry name" value="Ribonuclease H-like"/>
    <property type="match status" value="1"/>
</dbReference>
<dbReference type="EMBL" id="JARKIE010000052">
    <property type="protein sequence ID" value="KAJ7692397.1"/>
    <property type="molecule type" value="Genomic_DNA"/>
</dbReference>
<gene>
    <name evidence="1" type="ORF">B0H17DRAFT_934096</name>
</gene>
<dbReference type="AlphaFoldDB" id="A0AAD7GIF5"/>
<organism evidence="1 2">
    <name type="scientific">Mycena rosella</name>
    <name type="common">Pink bonnet</name>
    <name type="synonym">Agaricus rosellus</name>
    <dbReference type="NCBI Taxonomy" id="1033263"/>
    <lineage>
        <taxon>Eukaryota</taxon>
        <taxon>Fungi</taxon>
        <taxon>Dikarya</taxon>
        <taxon>Basidiomycota</taxon>
        <taxon>Agaricomycotina</taxon>
        <taxon>Agaricomycetes</taxon>
        <taxon>Agaricomycetidae</taxon>
        <taxon>Agaricales</taxon>
        <taxon>Marasmiineae</taxon>
        <taxon>Mycenaceae</taxon>
        <taxon>Mycena</taxon>
    </lineage>
</organism>
<dbReference type="InterPro" id="IPR036397">
    <property type="entry name" value="RNaseH_sf"/>
</dbReference>
<proteinExistence type="predicted"/>
<evidence type="ECO:0000313" key="2">
    <source>
        <dbReference type="Proteomes" id="UP001221757"/>
    </source>
</evidence>
<evidence type="ECO:0000313" key="1">
    <source>
        <dbReference type="EMBL" id="KAJ7692397.1"/>
    </source>
</evidence>
<sequence length="264" mass="29835">MECLREEEDEVIAGVLPLGIDNRAAIETTTSGKPGPGHYIWDIFHRRYRKARDAHPNFRLRVDWTPGHVDIPGNEAADVEAKRAAQTGSFGEPLDVLTRLPFGKSALALTHARLLKKTAEKQFTQSRRFARIKDTDPTLPSNKFRKLTAPLPRKHAAVLFQLRSQHVPLAKHLYRLAKSPSPVCPCCGLYDETVDHYLHFCSAHQAARSRLYASSRLARHSKHLLSDPKLLPELFAYIHETGRLHAVYGDFKRLERPADANGTR</sequence>
<dbReference type="Gene3D" id="3.30.420.10">
    <property type="entry name" value="Ribonuclease H-like superfamily/Ribonuclease H"/>
    <property type="match status" value="1"/>
</dbReference>
<keyword evidence="2" id="KW-1185">Reference proteome</keyword>
<protein>
    <recommendedName>
        <fullName evidence="3">RNase H type-1 domain-containing protein</fullName>
    </recommendedName>
</protein>
<evidence type="ECO:0008006" key="3">
    <source>
        <dbReference type="Google" id="ProtNLM"/>
    </source>
</evidence>
<name>A0AAD7GIF5_MYCRO</name>
<comment type="caution">
    <text evidence="1">The sequence shown here is derived from an EMBL/GenBank/DDBJ whole genome shotgun (WGS) entry which is preliminary data.</text>
</comment>
<dbReference type="InterPro" id="IPR012337">
    <property type="entry name" value="RNaseH-like_sf"/>
</dbReference>
<accession>A0AAD7GIF5</accession>
<dbReference type="GO" id="GO:0003676">
    <property type="term" value="F:nucleic acid binding"/>
    <property type="evidence" value="ECO:0007669"/>
    <property type="project" value="InterPro"/>
</dbReference>
<dbReference type="Proteomes" id="UP001221757">
    <property type="component" value="Unassembled WGS sequence"/>
</dbReference>